<evidence type="ECO:0000313" key="3">
    <source>
        <dbReference type="Proteomes" id="UP001582793"/>
    </source>
</evidence>
<dbReference type="InterPro" id="IPR010982">
    <property type="entry name" value="Lambda_DNA-bd_dom_sf"/>
</dbReference>
<dbReference type="Proteomes" id="UP001582793">
    <property type="component" value="Unassembled WGS sequence"/>
</dbReference>
<dbReference type="PROSITE" id="PS50943">
    <property type="entry name" value="HTH_CROC1"/>
    <property type="match status" value="1"/>
</dbReference>
<dbReference type="InterPro" id="IPR043917">
    <property type="entry name" value="DUF5753"/>
</dbReference>
<accession>A0ABV5CNF3</accession>
<gene>
    <name evidence="2" type="ORF">AAFH96_10530</name>
</gene>
<dbReference type="SUPFAM" id="SSF47413">
    <property type="entry name" value="lambda repressor-like DNA-binding domains"/>
    <property type="match status" value="1"/>
</dbReference>
<dbReference type="Pfam" id="PF19054">
    <property type="entry name" value="DUF5753"/>
    <property type="match status" value="1"/>
</dbReference>
<feature type="domain" description="HTH cro/C1-type" evidence="1">
    <location>
        <begin position="20"/>
        <end position="74"/>
    </location>
</feature>
<keyword evidence="3" id="KW-1185">Reference proteome</keyword>
<protein>
    <submittedName>
        <fullName evidence="2">Helix-turn-helix transcriptional regulator</fullName>
    </submittedName>
</protein>
<proteinExistence type="predicted"/>
<organism evidence="2 3">
    <name type="scientific">Polymorphospora lycopeni</name>
    <dbReference type="NCBI Taxonomy" id="3140240"/>
    <lineage>
        <taxon>Bacteria</taxon>
        <taxon>Bacillati</taxon>
        <taxon>Actinomycetota</taxon>
        <taxon>Actinomycetes</taxon>
        <taxon>Micromonosporales</taxon>
        <taxon>Micromonosporaceae</taxon>
        <taxon>Polymorphospora</taxon>
    </lineage>
</organism>
<evidence type="ECO:0000313" key="2">
    <source>
        <dbReference type="EMBL" id="MFB6393539.1"/>
    </source>
</evidence>
<comment type="caution">
    <text evidence="2">The sequence shown here is derived from an EMBL/GenBank/DDBJ whole genome shotgun (WGS) entry which is preliminary data.</text>
</comment>
<sequence length="287" mass="33185">MPFKEPVRKTLRAQWLGYLMRQLRRERGITLKGAAEYLQRDHSALARYERAEWPFKRDDVLALLDIYGVDDAVRRSRILKLAEECWRVNEWDIDNADEVFNRGYVDHTWLEQHAKTICAYATQILPDLVQTPAYTARVIQLRERTRKPTEHQARQVERRTTRRHAFNEGITSLDIVIDEAVLHTTAPEPGLMRDQLAHLADLTRNPRVTIRVLPADVTIAARAFGPFEVFLMPDPYPEVGYLDNLAGHIYVEAPHSKRFVFAYEQLRDAALNPAESAKMIMIAARDA</sequence>
<dbReference type="Pfam" id="PF13560">
    <property type="entry name" value="HTH_31"/>
    <property type="match status" value="1"/>
</dbReference>
<dbReference type="EMBL" id="JBCGDC010000023">
    <property type="protein sequence ID" value="MFB6393539.1"/>
    <property type="molecule type" value="Genomic_DNA"/>
</dbReference>
<dbReference type="CDD" id="cd00093">
    <property type="entry name" value="HTH_XRE"/>
    <property type="match status" value="1"/>
</dbReference>
<evidence type="ECO:0000259" key="1">
    <source>
        <dbReference type="PROSITE" id="PS50943"/>
    </source>
</evidence>
<name>A0ABV5CNF3_9ACTN</name>
<dbReference type="InterPro" id="IPR001387">
    <property type="entry name" value="Cro/C1-type_HTH"/>
</dbReference>
<dbReference type="Gene3D" id="1.10.260.40">
    <property type="entry name" value="lambda repressor-like DNA-binding domains"/>
    <property type="match status" value="1"/>
</dbReference>
<dbReference type="SMART" id="SM00530">
    <property type="entry name" value="HTH_XRE"/>
    <property type="match status" value="1"/>
</dbReference>
<reference evidence="2 3" key="1">
    <citation type="submission" date="2024-04" db="EMBL/GenBank/DDBJ databases">
        <title>Polymorphospora sp. isolated from Baiyangdian Lake in Xiong'an New Area.</title>
        <authorList>
            <person name="Zhang X."/>
            <person name="Liu J."/>
        </authorList>
    </citation>
    <scope>NUCLEOTIDE SEQUENCE [LARGE SCALE GENOMIC DNA]</scope>
    <source>
        <strain evidence="2 3">2-325</strain>
    </source>
</reference>
<dbReference type="RefSeq" id="WP_375733967.1">
    <property type="nucleotide sequence ID" value="NZ_JBCGDC010000023.1"/>
</dbReference>